<protein>
    <submittedName>
        <fullName evidence="1">Uncharacterized protein</fullName>
    </submittedName>
</protein>
<evidence type="ECO:0000313" key="1">
    <source>
        <dbReference type="EMBL" id="MPC42008.1"/>
    </source>
</evidence>
<evidence type="ECO:0000313" key="2">
    <source>
        <dbReference type="Proteomes" id="UP000324222"/>
    </source>
</evidence>
<proteinExistence type="predicted"/>
<dbReference type="EMBL" id="VSRR010005272">
    <property type="protein sequence ID" value="MPC42008.1"/>
    <property type="molecule type" value="Genomic_DNA"/>
</dbReference>
<accession>A0A5B7FA88</accession>
<dbReference type="AlphaFoldDB" id="A0A5B7FA88"/>
<keyword evidence="2" id="KW-1185">Reference proteome</keyword>
<organism evidence="1 2">
    <name type="scientific">Portunus trituberculatus</name>
    <name type="common">Swimming crab</name>
    <name type="synonym">Neptunus trituberculatus</name>
    <dbReference type="NCBI Taxonomy" id="210409"/>
    <lineage>
        <taxon>Eukaryota</taxon>
        <taxon>Metazoa</taxon>
        <taxon>Ecdysozoa</taxon>
        <taxon>Arthropoda</taxon>
        <taxon>Crustacea</taxon>
        <taxon>Multicrustacea</taxon>
        <taxon>Malacostraca</taxon>
        <taxon>Eumalacostraca</taxon>
        <taxon>Eucarida</taxon>
        <taxon>Decapoda</taxon>
        <taxon>Pleocyemata</taxon>
        <taxon>Brachyura</taxon>
        <taxon>Eubrachyura</taxon>
        <taxon>Portunoidea</taxon>
        <taxon>Portunidae</taxon>
        <taxon>Portuninae</taxon>
        <taxon>Portunus</taxon>
    </lineage>
</organism>
<sequence>MRETWVVIFSSELGHMDVKLLKYARDRNETMQVVLRELGNVRMNRSCCYKWESVEEEVHENDREEWFTSGMGDEKGWEESK</sequence>
<name>A0A5B7FA88_PORTR</name>
<dbReference type="Proteomes" id="UP000324222">
    <property type="component" value="Unassembled WGS sequence"/>
</dbReference>
<gene>
    <name evidence="1" type="ORF">E2C01_035620</name>
</gene>
<reference evidence="1 2" key="1">
    <citation type="submission" date="2019-05" db="EMBL/GenBank/DDBJ databases">
        <title>Another draft genome of Portunus trituberculatus and its Hox gene families provides insights of decapod evolution.</title>
        <authorList>
            <person name="Jeong J.-H."/>
            <person name="Song I."/>
            <person name="Kim S."/>
            <person name="Choi T."/>
            <person name="Kim D."/>
            <person name="Ryu S."/>
            <person name="Kim W."/>
        </authorList>
    </citation>
    <scope>NUCLEOTIDE SEQUENCE [LARGE SCALE GENOMIC DNA]</scope>
    <source>
        <tissue evidence="1">Muscle</tissue>
    </source>
</reference>
<comment type="caution">
    <text evidence="1">The sequence shown here is derived from an EMBL/GenBank/DDBJ whole genome shotgun (WGS) entry which is preliminary data.</text>
</comment>